<evidence type="ECO:0000256" key="4">
    <source>
        <dbReference type="ARBA" id="ARBA00023125"/>
    </source>
</evidence>
<dbReference type="CDD" id="cd00086">
    <property type="entry name" value="homeodomain"/>
    <property type="match status" value="1"/>
</dbReference>
<keyword evidence="6 7" id="KW-0539">Nucleus</keyword>
<feature type="DNA-binding region" description="Homeobox" evidence="7">
    <location>
        <begin position="198"/>
        <end position="257"/>
    </location>
</feature>
<dbReference type="FunFam" id="1.10.10.60:FF:000101">
    <property type="entry name" value="NK2 homeobox 8"/>
    <property type="match status" value="1"/>
</dbReference>
<dbReference type="AlphaFoldDB" id="A0A6A5G4P9"/>
<evidence type="ECO:0000313" key="11">
    <source>
        <dbReference type="EMBL" id="KAF1749920.1"/>
    </source>
</evidence>
<evidence type="ECO:0000256" key="3">
    <source>
        <dbReference type="ARBA" id="ARBA00022473"/>
    </source>
</evidence>
<evidence type="ECO:0000259" key="10">
    <source>
        <dbReference type="PROSITE" id="PS50071"/>
    </source>
</evidence>
<dbReference type="EMBL" id="WUAV01000005">
    <property type="protein sequence ID" value="KAF1749920.1"/>
    <property type="molecule type" value="Genomic_DNA"/>
</dbReference>
<dbReference type="GO" id="GO:0005634">
    <property type="term" value="C:nucleus"/>
    <property type="evidence" value="ECO:0007669"/>
    <property type="project" value="UniProtKB-SubCell"/>
</dbReference>
<dbReference type="PANTHER" id="PTHR24340">
    <property type="entry name" value="HOMEOBOX PROTEIN NKX"/>
    <property type="match status" value="1"/>
</dbReference>
<dbReference type="InterPro" id="IPR017970">
    <property type="entry name" value="Homeobox_CS"/>
</dbReference>
<sequence length="357" mass="38480">MFNVSALAGATPSIASVSSIATRSPSEQQHGSSIGVVVNDGTSRTGDGGGAASSASSASAAPPQQQSQSALHNKLDTKWDSLNTGNLDTNLQCAAAWTDIPLLAGYSTAPTFPFDQCAYGSYDPSAAYFASNGIAGPMYTLPPADPFQRQENDMINGNGANGIKGDKNDIKAEDDEEIIDEMDEENDEEDDGTGKRKKRKRRVLFTKAQTYELERRFRTQKYLSAPEREALAMQIRLTPTQVKIWFQNHRYKTKKSHQDKPINTSILSAMPNAFSSQSATTTFPTRAMPIPMLVRGGDSSARSSDIASSSPYTVAFGSTNSGYLPTPSAYLPTTSGYFSNGPANASSYMTNTQWWPS</sequence>
<evidence type="ECO:0000313" key="12">
    <source>
        <dbReference type="Proteomes" id="UP000483820"/>
    </source>
</evidence>
<feature type="compositionally biased region" description="Acidic residues" evidence="9">
    <location>
        <begin position="179"/>
        <end position="191"/>
    </location>
</feature>
<keyword evidence="3" id="KW-0217">Developmental protein</keyword>
<comment type="subcellular location">
    <subcellularLocation>
        <location evidence="1 7 8">Nucleus</location>
    </subcellularLocation>
</comment>
<dbReference type="SUPFAM" id="SSF46689">
    <property type="entry name" value="Homeodomain-like"/>
    <property type="match status" value="1"/>
</dbReference>
<dbReference type="InterPro" id="IPR050394">
    <property type="entry name" value="Homeobox_NK-like"/>
</dbReference>
<dbReference type="Proteomes" id="UP000483820">
    <property type="component" value="Chromosome V"/>
</dbReference>
<evidence type="ECO:0000256" key="9">
    <source>
        <dbReference type="SAM" id="MobiDB-lite"/>
    </source>
</evidence>
<gene>
    <name evidence="11" type="ORF">GCK72_016465</name>
</gene>
<dbReference type="RefSeq" id="XP_003101528.2">
    <property type="nucleotide sequence ID" value="XM_003101480.2"/>
</dbReference>
<dbReference type="GO" id="GO:0030154">
    <property type="term" value="P:cell differentiation"/>
    <property type="evidence" value="ECO:0007669"/>
    <property type="project" value="TreeGrafter"/>
</dbReference>
<feature type="compositionally biased region" description="Polar residues" evidence="9">
    <location>
        <begin position="18"/>
        <end position="32"/>
    </location>
</feature>
<keyword evidence="4 7" id="KW-0238">DNA-binding</keyword>
<name>A0A6A5G4P9_CAERE</name>
<evidence type="ECO:0000256" key="7">
    <source>
        <dbReference type="PROSITE-ProRule" id="PRU00108"/>
    </source>
</evidence>
<dbReference type="PROSITE" id="PS00027">
    <property type="entry name" value="HOMEOBOX_1"/>
    <property type="match status" value="1"/>
</dbReference>
<evidence type="ECO:0000256" key="8">
    <source>
        <dbReference type="RuleBase" id="RU000682"/>
    </source>
</evidence>
<dbReference type="Gene3D" id="1.10.10.60">
    <property type="entry name" value="Homeodomain-like"/>
    <property type="match status" value="1"/>
</dbReference>
<dbReference type="InterPro" id="IPR009057">
    <property type="entry name" value="Homeodomain-like_sf"/>
</dbReference>
<dbReference type="GeneID" id="9799806"/>
<feature type="region of interest" description="Disordered" evidence="9">
    <location>
        <begin position="18"/>
        <end position="72"/>
    </location>
</feature>
<accession>A0A6A5G4P9</accession>
<feature type="compositionally biased region" description="Low complexity" evidence="9">
    <location>
        <begin position="52"/>
        <end position="70"/>
    </location>
</feature>
<dbReference type="PRINTS" id="PR00024">
    <property type="entry name" value="HOMEOBOX"/>
</dbReference>
<reference evidence="11 12" key="1">
    <citation type="submission" date="2019-12" db="EMBL/GenBank/DDBJ databases">
        <title>Chromosome-level assembly of the Caenorhabditis remanei genome.</title>
        <authorList>
            <person name="Teterina A.A."/>
            <person name="Willis J.H."/>
            <person name="Phillips P.C."/>
        </authorList>
    </citation>
    <scope>NUCLEOTIDE SEQUENCE [LARGE SCALE GENOMIC DNA]</scope>
    <source>
        <strain evidence="11 12">PX506</strain>
        <tissue evidence="11">Whole organism</tissue>
    </source>
</reference>
<keyword evidence="5 7" id="KW-0371">Homeobox</keyword>
<evidence type="ECO:0000256" key="1">
    <source>
        <dbReference type="ARBA" id="ARBA00004123"/>
    </source>
</evidence>
<dbReference type="SMART" id="SM00389">
    <property type="entry name" value="HOX"/>
    <property type="match status" value="1"/>
</dbReference>
<comment type="caution">
    <text evidence="11">The sequence shown here is derived from an EMBL/GenBank/DDBJ whole genome shotgun (WGS) entry which is preliminary data.</text>
</comment>
<comment type="similarity">
    <text evidence="2">Belongs to the NK-2 homeobox family.</text>
</comment>
<evidence type="ECO:0000256" key="6">
    <source>
        <dbReference type="ARBA" id="ARBA00023242"/>
    </source>
</evidence>
<dbReference type="CTD" id="9799806"/>
<feature type="domain" description="Homeobox" evidence="10">
    <location>
        <begin position="196"/>
        <end position="256"/>
    </location>
</feature>
<proteinExistence type="inferred from homology"/>
<protein>
    <recommendedName>
        <fullName evidence="10">Homeobox domain-containing protein</fullName>
    </recommendedName>
</protein>
<dbReference type="GO" id="GO:0000978">
    <property type="term" value="F:RNA polymerase II cis-regulatory region sequence-specific DNA binding"/>
    <property type="evidence" value="ECO:0007669"/>
    <property type="project" value="TreeGrafter"/>
</dbReference>
<dbReference type="GO" id="GO:0000981">
    <property type="term" value="F:DNA-binding transcription factor activity, RNA polymerase II-specific"/>
    <property type="evidence" value="ECO:0007669"/>
    <property type="project" value="InterPro"/>
</dbReference>
<dbReference type="InterPro" id="IPR001356">
    <property type="entry name" value="HD"/>
</dbReference>
<feature type="region of interest" description="Disordered" evidence="9">
    <location>
        <begin position="179"/>
        <end position="199"/>
    </location>
</feature>
<dbReference type="InterPro" id="IPR020479">
    <property type="entry name" value="HD_metazoa"/>
</dbReference>
<organism evidence="11 12">
    <name type="scientific">Caenorhabditis remanei</name>
    <name type="common">Caenorhabditis vulgaris</name>
    <dbReference type="NCBI Taxonomy" id="31234"/>
    <lineage>
        <taxon>Eukaryota</taxon>
        <taxon>Metazoa</taxon>
        <taxon>Ecdysozoa</taxon>
        <taxon>Nematoda</taxon>
        <taxon>Chromadorea</taxon>
        <taxon>Rhabditida</taxon>
        <taxon>Rhabditina</taxon>
        <taxon>Rhabditomorpha</taxon>
        <taxon>Rhabditoidea</taxon>
        <taxon>Rhabditidae</taxon>
        <taxon>Peloderinae</taxon>
        <taxon>Caenorhabditis</taxon>
    </lineage>
</organism>
<evidence type="ECO:0000256" key="5">
    <source>
        <dbReference type="ARBA" id="ARBA00023155"/>
    </source>
</evidence>
<dbReference type="KEGG" id="crq:GCK72_016465"/>
<evidence type="ECO:0000256" key="2">
    <source>
        <dbReference type="ARBA" id="ARBA00005661"/>
    </source>
</evidence>
<dbReference type="PANTHER" id="PTHR24340:SF82">
    <property type="entry name" value="HOMEOBOX PROTEIN VND"/>
    <property type="match status" value="1"/>
</dbReference>
<dbReference type="PROSITE" id="PS50071">
    <property type="entry name" value="HOMEOBOX_2"/>
    <property type="match status" value="1"/>
</dbReference>
<dbReference type="Pfam" id="PF00046">
    <property type="entry name" value="Homeodomain"/>
    <property type="match status" value="1"/>
</dbReference>